<proteinExistence type="predicted"/>
<accession>A0A0D6QXK1</accession>
<dbReference type="CDD" id="cd00018">
    <property type="entry name" value="AP2"/>
    <property type="match status" value="1"/>
</dbReference>
<evidence type="ECO:0000256" key="1">
    <source>
        <dbReference type="ARBA" id="ARBA00004123"/>
    </source>
</evidence>
<feature type="domain" description="AP2/ERF" evidence="7">
    <location>
        <begin position="172"/>
        <end position="229"/>
    </location>
</feature>
<dbReference type="GO" id="GO:0003700">
    <property type="term" value="F:DNA-binding transcription factor activity"/>
    <property type="evidence" value="ECO:0007669"/>
    <property type="project" value="InterPro"/>
</dbReference>
<dbReference type="GO" id="GO:0003677">
    <property type="term" value="F:DNA binding"/>
    <property type="evidence" value="ECO:0007669"/>
    <property type="project" value="UniProtKB-KW"/>
</dbReference>
<comment type="subcellular location">
    <subcellularLocation>
        <location evidence="1">Nucleus</location>
    </subcellularLocation>
</comment>
<dbReference type="EMBL" id="GCKF01041031">
    <property type="protein sequence ID" value="JAG95274.1"/>
    <property type="molecule type" value="Transcribed_RNA"/>
</dbReference>
<keyword evidence="5" id="KW-0539">Nucleus</keyword>
<evidence type="ECO:0000256" key="4">
    <source>
        <dbReference type="ARBA" id="ARBA00023163"/>
    </source>
</evidence>
<dbReference type="InterPro" id="IPR050913">
    <property type="entry name" value="AP2/ERF_ERF"/>
</dbReference>
<dbReference type="GO" id="GO:0005634">
    <property type="term" value="C:nucleus"/>
    <property type="evidence" value="ECO:0007669"/>
    <property type="project" value="UniProtKB-SubCell"/>
</dbReference>
<evidence type="ECO:0000259" key="7">
    <source>
        <dbReference type="PROSITE" id="PS51032"/>
    </source>
</evidence>
<feature type="compositionally biased region" description="Polar residues" evidence="6">
    <location>
        <begin position="7"/>
        <end position="18"/>
    </location>
</feature>
<organism evidence="8">
    <name type="scientific">Araucaria cunninghamii</name>
    <name type="common">Hoop pine</name>
    <name type="synonym">Moreton Bay pine</name>
    <dbReference type="NCBI Taxonomy" id="56994"/>
    <lineage>
        <taxon>Eukaryota</taxon>
        <taxon>Viridiplantae</taxon>
        <taxon>Streptophyta</taxon>
        <taxon>Embryophyta</taxon>
        <taxon>Tracheophyta</taxon>
        <taxon>Spermatophyta</taxon>
        <taxon>Pinopsida</taxon>
        <taxon>Pinidae</taxon>
        <taxon>Conifers II</taxon>
        <taxon>Araucariales</taxon>
        <taxon>Araucariaceae</taxon>
        <taxon>Araucaria</taxon>
    </lineage>
</organism>
<evidence type="ECO:0000256" key="3">
    <source>
        <dbReference type="ARBA" id="ARBA00023125"/>
    </source>
</evidence>
<dbReference type="InterPro" id="IPR001471">
    <property type="entry name" value="AP2/ERF_dom"/>
</dbReference>
<reference evidence="8" key="1">
    <citation type="submission" date="2015-03" db="EMBL/GenBank/DDBJ databases">
        <title>A transcriptome of Araucaria cunninghamii, an australian fine timber species.</title>
        <authorList>
            <person name="Jing Yi C.J.Y."/>
            <person name="Yin San L.Y.S."/>
            <person name="Abdul Karim S.S."/>
            <person name="Wan Azmi N.N."/>
            <person name="Hercus R.R."/>
            <person name="Croft L.L."/>
        </authorList>
    </citation>
    <scope>NUCLEOTIDE SEQUENCE</scope>
    <source>
        <strain evidence="8">MI0301</strain>
        <tissue evidence="8">Leaf</tissue>
    </source>
</reference>
<sequence length="486" mass="54029">MPGAQLFSRSLSTTTTPKMSKKVKKQNKGNARVEPKESKGPVGTFIRKVRVICTDPDATDYSSDEDAVRLEPKKLIKEIHIPVDCLLAMSNSDEEYELTTCSSLAFRQTAKECDYKWKEFCKSQRKEPKKKTKGKSASKKGRKMLEAYERVKAGRFSRSGSTLRACADKTFKYKGVRQRSWGKWAAEIRDPSKGVRVWLGTYDTAEEAAQAYDKAAKKIKGPSAPTNFSGPWASSYSLQRNTRRSHKRQIYSTLSTGITSVLTRSAANAKIKPNQVESCLTSSSTSFSCISEEASDIEWIPNRALVNKFSPSDSLADDLGSEEVGCSGIIECSTSCSLSSDFLPDILEDETHQVSSEENLLECDNDMVNCTDYLNKMGQQLDIPTEDNPPLVDFLIPTITEQSYSELDSTYGDLQYNDSFFLNDFGQVFEMGPGGASTDLISSLPNSFDHLDGENNIYGLNELLDEHNIHSLNFDLGAEAMSWINV</sequence>
<dbReference type="PANTHER" id="PTHR31194">
    <property type="entry name" value="SHN SHINE , DNA BINDING / TRANSCRIPTION FACTOR"/>
    <property type="match status" value="1"/>
</dbReference>
<dbReference type="Gene3D" id="3.30.730.10">
    <property type="entry name" value="AP2/ERF domain"/>
    <property type="match status" value="1"/>
</dbReference>
<feature type="region of interest" description="Disordered" evidence="6">
    <location>
        <begin position="1"/>
        <end position="40"/>
    </location>
</feature>
<evidence type="ECO:0000313" key="8">
    <source>
        <dbReference type="EMBL" id="JAG95274.1"/>
    </source>
</evidence>
<keyword evidence="2" id="KW-0805">Transcription regulation</keyword>
<dbReference type="SUPFAM" id="SSF54171">
    <property type="entry name" value="DNA-binding domain"/>
    <property type="match status" value="1"/>
</dbReference>
<keyword evidence="3" id="KW-0238">DNA-binding</keyword>
<dbReference type="AlphaFoldDB" id="A0A0D6QXK1"/>
<dbReference type="InterPro" id="IPR016177">
    <property type="entry name" value="DNA-bd_dom_sf"/>
</dbReference>
<evidence type="ECO:0000256" key="2">
    <source>
        <dbReference type="ARBA" id="ARBA00023015"/>
    </source>
</evidence>
<name>A0A0D6QXK1_ARACU</name>
<evidence type="ECO:0000256" key="5">
    <source>
        <dbReference type="ARBA" id="ARBA00023242"/>
    </source>
</evidence>
<protein>
    <recommendedName>
        <fullName evidence="7">AP2/ERF domain-containing protein</fullName>
    </recommendedName>
</protein>
<dbReference type="Pfam" id="PF00847">
    <property type="entry name" value="AP2"/>
    <property type="match status" value="1"/>
</dbReference>
<dbReference type="InterPro" id="IPR036955">
    <property type="entry name" value="AP2/ERF_dom_sf"/>
</dbReference>
<dbReference type="SMART" id="SM00380">
    <property type="entry name" value="AP2"/>
    <property type="match status" value="1"/>
</dbReference>
<dbReference type="PROSITE" id="PS51032">
    <property type="entry name" value="AP2_ERF"/>
    <property type="match status" value="1"/>
</dbReference>
<dbReference type="PANTHER" id="PTHR31194:SF140">
    <property type="entry name" value="ETHYLENE-RESPONSIVE TRANSCRIPTION FACTOR CRF2"/>
    <property type="match status" value="1"/>
</dbReference>
<dbReference type="PRINTS" id="PR00367">
    <property type="entry name" value="ETHRSPELEMNT"/>
</dbReference>
<dbReference type="FunFam" id="3.30.730.10:FF:000001">
    <property type="entry name" value="Ethylene-responsive transcription factor 2"/>
    <property type="match status" value="1"/>
</dbReference>
<keyword evidence="4" id="KW-0804">Transcription</keyword>
<evidence type="ECO:0000256" key="6">
    <source>
        <dbReference type="SAM" id="MobiDB-lite"/>
    </source>
</evidence>